<evidence type="ECO:0000256" key="4">
    <source>
        <dbReference type="SAM" id="Phobius"/>
    </source>
</evidence>
<dbReference type="InterPro" id="IPR045584">
    <property type="entry name" value="Pilin-like"/>
</dbReference>
<dbReference type="NCBIfam" id="TIGR02532">
    <property type="entry name" value="IV_pilin_GFxxxE"/>
    <property type="match status" value="1"/>
</dbReference>
<evidence type="ECO:0000256" key="3">
    <source>
        <dbReference type="RuleBase" id="RU000389"/>
    </source>
</evidence>
<dbReference type="InterPro" id="IPR012902">
    <property type="entry name" value="N_methyl_site"/>
</dbReference>
<accession>A0ABP3X0E8</accession>
<keyword evidence="2" id="KW-0488">Methylation</keyword>
<name>A0ABP3X0E8_9ALTE</name>
<evidence type="ECO:0000256" key="2">
    <source>
        <dbReference type="ARBA" id="ARBA00022481"/>
    </source>
</evidence>
<evidence type="ECO:0000313" key="6">
    <source>
        <dbReference type="Proteomes" id="UP001500359"/>
    </source>
</evidence>
<keyword evidence="3" id="KW-0281">Fimbrium</keyword>
<comment type="similarity">
    <text evidence="1 3">Belongs to the N-Me-Phe pilin family.</text>
</comment>
<dbReference type="Pfam" id="PF00114">
    <property type="entry name" value="Pilin"/>
    <property type="match status" value="1"/>
</dbReference>
<dbReference type="EMBL" id="BAAAFD010000010">
    <property type="protein sequence ID" value="GAA0859113.1"/>
    <property type="molecule type" value="Genomic_DNA"/>
</dbReference>
<keyword evidence="4" id="KW-0472">Membrane</keyword>
<keyword evidence="4" id="KW-0812">Transmembrane</keyword>
<keyword evidence="6" id="KW-1185">Reference proteome</keyword>
<feature type="transmembrane region" description="Helical" evidence="4">
    <location>
        <begin position="12"/>
        <end position="35"/>
    </location>
</feature>
<proteinExistence type="inferred from homology"/>
<dbReference type="InterPro" id="IPR001082">
    <property type="entry name" value="Pilin"/>
</dbReference>
<evidence type="ECO:0000313" key="5">
    <source>
        <dbReference type="EMBL" id="GAA0859113.1"/>
    </source>
</evidence>
<keyword evidence="4" id="KW-1133">Transmembrane helix</keyword>
<protein>
    <submittedName>
        <fullName evidence="5">Prepilin peptidase-dependent pilin</fullName>
    </submittedName>
</protein>
<reference evidence="6" key="1">
    <citation type="journal article" date="2019" name="Int. J. Syst. Evol. Microbiol.">
        <title>The Global Catalogue of Microorganisms (GCM) 10K type strain sequencing project: providing services to taxonomists for standard genome sequencing and annotation.</title>
        <authorList>
            <consortium name="The Broad Institute Genomics Platform"/>
            <consortium name="The Broad Institute Genome Sequencing Center for Infectious Disease"/>
            <person name="Wu L."/>
            <person name="Ma J."/>
        </authorList>
    </citation>
    <scope>NUCLEOTIDE SEQUENCE [LARGE SCALE GENOMIC DNA]</scope>
    <source>
        <strain evidence="6">JCM 15896</strain>
    </source>
</reference>
<dbReference type="Gene3D" id="3.30.700.10">
    <property type="entry name" value="Glycoprotein, Type 4 Pilin"/>
    <property type="match status" value="1"/>
</dbReference>
<dbReference type="SUPFAM" id="SSF54523">
    <property type="entry name" value="Pili subunits"/>
    <property type="match status" value="1"/>
</dbReference>
<evidence type="ECO:0000256" key="1">
    <source>
        <dbReference type="ARBA" id="ARBA00005233"/>
    </source>
</evidence>
<sequence length="137" mass="13933">MKMTQMTNNKGFTLIELMIVVAIIGILAAIALPAYQGFTDKAKFSEVTNSTSAAKSAVEVCANINGAVADCDAGSNGVPANVTVGAAVHGLTTLDGVITATYQSDGSTLAGETVTMTPAIANGRVEWTVVCSDTTLC</sequence>
<comment type="caution">
    <text evidence="5">The sequence shown here is derived from an EMBL/GenBank/DDBJ whole genome shotgun (WGS) entry which is preliminary data.</text>
</comment>
<gene>
    <name evidence="5" type="primary">ppdD</name>
    <name evidence="5" type="ORF">GCM10009114_31350</name>
</gene>
<dbReference type="PANTHER" id="PTHR30093">
    <property type="entry name" value="GENERAL SECRETION PATHWAY PROTEIN G"/>
    <property type="match status" value="1"/>
</dbReference>
<organism evidence="5 6">
    <name type="scientific">Aliiglaciecola litoralis</name>
    <dbReference type="NCBI Taxonomy" id="582857"/>
    <lineage>
        <taxon>Bacteria</taxon>
        <taxon>Pseudomonadati</taxon>
        <taxon>Pseudomonadota</taxon>
        <taxon>Gammaproteobacteria</taxon>
        <taxon>Alteromonadales</taxon>
        <taxon>Alteromonadaceae</taxon>
        <taxon>Aliiglaciecola</taxon>
    </lineage>
</organism>
<dbReference type="Proteomes" id="UP001500359">
    <property type="component" value="Unassembled WGS sequence"/>
</dbReference>
<dbReference type="PROSITE" id="PS00409">
    <property type="entry name" value="PROKAR_NTER_METHYL"/>
    <property type="match status" value="1"/>
</dbReference>
<dbReference type="PANTHER" id="PTHR30093:SF34">
    <property type="entry name" value="PREPILIN PEPTIDASE-DEPENDENT PROTEIN D"/>
    <property type="match status" value="1"/>
</dbReference>
<dbReference type="Pfam" id="PF07963">
    <property type="entry name" value="N_methyl"/>
    <property type="match status" value="1"/>
</dbReference>